<comment type="similarity">
    <text evidence="2">Belongs to the major facilitator superfamily. Sugar transporter (TC 2.A.1.1) family.</text>
</comment>
<dbReference type="PANTHER" id="PTHR48022">
    <property type="entry name" value="PLASTIDIC GLUCOSE TRANSPORTER 4"/>
    <property type="match status" value="1"/>
</dbReference>
<keyword evidence="10" id="KW-1185">Reference proteome</keyword>
<feature type="transmembrane region" description="Helical" evidence="7">
    <location>
        <begin position="126"/>
        <end position="143"/>
    </location>
</feature>
<evidence type="ECO:0000256" key="2">
    <source>
        <dbReference type="ARBA" id="ARBA00010992"/>
    </source>
</evidence>
<dbReference type="GO" id="GO:0016020">
    <property type="term" value="C:membrane"/>
    <property type="evidence" value="ECO:0007669"/>
    <property type="project" value="UniProtKB-SubCell"/>
</dbReference>
<dbReference type="VEuPathDB" id="FungiDB:BO78DRAFT_361508"/>
<dbReference type="OrthoDB" id="6133115at2759"/>
<feature type="transmembrane region" description="Helical" evidence="7">
    <location>
        <begin position="70"/>
        <end position="88"/>
    </location>
</feature>
<feature type="transmembrane region" description="Helical" evidence="7">
    <location>
        <begin position="27"/>
        <end position="50"/>
    </location>
</feature>
<keyword evidence="6 7" id="KW-0472">Membrane</keyword>
<feature type="transmembrane region" description="Helical" evidence="7">
    <location>
        <begin position="377"/>
        <end position="400"/>
    </location>
</feature>
<feature type="transmembrane region" description="Helical" evidence="7">
    <location>
        <begin position="277"/>
        <end position="298"/>
    </location>
</feature>
<dbReference type="FunFam" id="1.20.1250.20:FF:000134">
    <property type="entry name" value="MFS sugar transporter protein"/>
    <property type="match status" value="1"/>
</dbReference>
<dbReference type="STRING" id="1448318.A0A319EIZ7"/>
<dbReference type="Pfam" id="PF00083">
    <property type="entry name" value="Sugar_tr"/>
    <property type="match status" value="1"/>
</dbReference>
<dbReference type="PROSITE" id="PS50850">
    <property type="entry name" value="MFS"/>
    <property type="match status" value="1"/>
</dbReference>
<protein>
    <submittedName>
        <fullName evidence="9">Hexose transporter</fullName>
    </submittedName>
</protein>
<feature type="transmembrane region" description="Helical" evidence="7">
    <location>
        <begin position="343"/>
        <end position="365"/>
    </location>
</feature>
<evidence type="ECO:0000313" key="9">
    <source>
        <dbReference type="EMBL" id="PYI10266.1"/>
    </source>
</evidence>
<evidence type="ECO:0000256" key="6">
    <source>
        <dbReference type="ARBA" id="ARBA00023136"/>
    </source>
</evidence>
<dbReference type="InterPro" id="IPR005829">
    <property type="entry name" value="Sugar_transporter_CS"/>
</dbReference>
<feature type="domain" description="Major facilitator superfamily (MFS) profile" evidence="8">
    <location>
        <begin position="28"/>
        <end position="465"/>
    </location>
</feature>
<evidence type="ECO:0000256" key="1">
    <source>
        <dbReference type="ARBA" id="ARBA00004141"/>
    </source>
</evidence>
<dbReference type="EMBL" id="KZ826323">
    <property type="protein sequence ID" value="PYI10266.1"/>
    <property type="molecule type" value="Genomic_DNA"/>
</dbReference>
<proteinExistence type="inferred from homology"/>
<gene>
    <name evidence="9" type="ORF">BO78DRAFT_361508</name>
</gene>
<keyword evidence="3" id="KW-0813">Transport</keyword>
<sequence>MEPQAPAALNNTHPQWWKDPGLRNLNLLLAGCMLGSAGFGYDASLINGLIANHRWFSDLGLKGSTMEGVVTAAQSFGAIAALMPAAYFSDLIGRRQTIFVSNLAIIAATVGQSFSHTVPTFLGTRLVIGFFEICVLVSTNSLVSELSHPRQRAQVTALCNTFFYIGGMTAAWTSFRSYFIASSWSWRLPVPMQCCCPVGQNMVVAFMPESPRWYLTKGCHEKAKEIFIKYHANGVLNDELAEFEYREAKISVEAEEQGASYDWLALFSTTGNIKRSILTIFLGLSSQWVGNGIVSYYLSPILETVGIGSASQQLAINGGLQVFNWVMAIPGALLAERLGRVRLLLISACVMLIFMVLVTACSAVYEADGNKRAGQAVIAFLFCFFGAYDLGYTPIPPVYVTEIASTYLRAKYISLYWMSTAVALCFNQFVNPIAFDAIRWHYYLVYIGVMCPVIAVLMSYAPETKGRTLEEVAWTFDRGIADPLVRSSRDAGADAKPKFEVEVERREYA</sequence>
<keyword evidence="5 7" id="KW-1133">Transmembrane helix</keyword>
<dbReference type="Gene3D" id="1.20.1250.20">
    <property type="entry name" value="MFS general substrate transporter like domains"/>
    <property type="match status" value="1"/>
</dbReference>
<dbReference type="PROSITE" id="PS00216">
    <property type="entry name" value="SUGAR_TRANSPORT_1"/>
    <property type="match status" value="1"/>
</dbReference>
<keyword evidence="4 7" id="KW-0812">Transmembrane</keyword>
<dbReference type="InterPro" id="IPR050360">
    <property type="entry name" value="MFS_Sugar_Transporters"/>
</dbReference>
<feature type="transmembrane region" description="Helical" evidence="7">
    <location>
        <begin position="318"/>
        <end position="336"/>
    </location>
</feature>
<evidence type="ECO:0000259" key="8">
    <source>
        <dbReference type="PROSITE" id="PS50850"/>
    </source>
</evidence>
<accession>A0A319EIZ7</accession>
<feature type="transmembrane region" description="Helical" evidence="7">
    <location>
        <begin position="412"/>
        <end position="430"/>
    </location>
</feature>
<dbReference type="InterPro" id="IPR036259">
    <property type="entry name" value="MFS_trans_sf"/>
</dbReference>
<dbReference type="AlphaFoldDB" id="A0A319EIZ7"/>
<dbReference type="Proteomes" id="UP000248423">
    <property type="component" value="Unassembled WGS sequence"/>
</dbReference>
<name>A0A319EIZ7_ASPSB</name>
<feature type="transmembrane region" description="Helical" evidence="7">
    <location>
        <begin position="97"/>
        <end position="114"/>
    </location>
</feature>
<evidence type="ECO:0000256" key="5">
    <source>
        <dbReference type="ARBA" id="ARBA00022989"/>
    </source>
</evidence>
<dbReference type="InterPro" id="IPR020846">
    <property type="entry name" value="MFS_dom"/>
</dbReference>
<organism evidence="9 10">
    <name type="scientific">Aspergillus sclerotiicarbonarius (strain CBS 121057 / IBT 28362)</name>
    <dbReference type="NCBI Taxonomy" id="1448318"/>
    <lineage>
        <taxon>Eukaryota</taxon>
        <taxon>Fungi</taxon>
        <taxon>Dikarya</taxon>
        <taxon>Ascomycota</taxon>
        <taxon>Pezizomycotina</taxon>
        <taxon>Eurotiomycetes</taxon>
        <taxon>Eurotiomycetidae</taxon>
        <taxon>Eurotiales</taxon>
        <taxon>Aspergillaceae</taxon>
        <taxon>Aspergillus</taxon>
        <taxon>Aspergillus subgen. Circumdati</taxon>
    </lineage>
</organism>
<evidence type="ECO:0000313" key="10">
    <source>
        <dbReference type="Proteomes" id="UP000248423"/>
    </source>
</evidence>
<dbReference type="GO" id="GO:0005351">
    <property type="term" value="F:carbohydrate:proton symporter activity"/>
    <property type="evidence" value="ECO:0007669"/>
    <property type="project" value="TreeGrafter"/>
</dbReference>
<dbReference type="PANTHER" id="PTHR48022:SF52">
    <property type="entry name" value="SUGAR TRANSPORTER, PUTATIVE-RELATED"/>
    <property type="match status" value="1"/>
</dbReference>
<evidence type="ECO:0000256" key="4">
    <source>
        <dbReference type="ARBA" id="ARBA00022692"/>
    </source>
</evidence>
<dbReference type="SUPFAM" id="SSF103473">
    <property type="entry name" value="MFS general substrate transporter"/>
    <property type="match status" value="1"/>
</dbReference>
<feature type="transmembrane region" description="Helical" evidence="7">
    <location>
        <begin position="442"/>
        <end position="461"/>
    </location>
</feature>
<evidence type="ECO:0000256" key="3">
    <source>
        <dbReference type="ARBA" id="ARBA00022448"/>
    </source>
</evidence>
<dbReference type="InterPro" id="IPR005828">
    <property type="entry name" value="MFS_sugar_transport-like"/>
</dbReference>
<comment type="subcellular location">
    <subcellularLocation>
        <location evidence="1">Membrane</location>
        <topology evidence="1">Multi-pass membrane protein</topology>
    </subcellularLocation>
</comment>
<reference evidence="9 10" key="1">
    <citation type="submission" date="2018-02" db="EMBL/GenBank/DDBJ databases">
        <title>The genomes of Aspergillus section Nigri reveals drivers in fungal speciation.</title>
        <authorList>
            <consortium name="DOE Joint Genome Institute"/>
            <person name="Vesth T.C."/>
            <person name="Nybo J."/>
            <person name="Theobald S."/>
            <person name="Brandl J."/>
            <person name="Frisvad J.C."/>
            <person name="Nielsen K.F."/>
            <person name="Lyhne E.K."/>
            <person name="Kogle M.E."/>
            <person name="Kuo A."/>
            <person name="Riley R."/>
            <person name="Clum A."/>
            <person name="Nolan M."/>
            <person name="Lipzen A."/>
            <person name="Salamov A."/>
            <person name="Henrissat B."/>
            <person name="Wiebenga A."/>
            <person name="De vries R.P."/>
            <person name="Grigoriev I.V."/>
            <person name="Mortensen U.H."/>
            <person name="Andersen M.R."/>
            <person name="Baker S.E."/>
        </authorList>
    </citation>
    <scope>NUCLEOTIDE SEQUENCE [LARGE SCALE GENOMIC DNA]</scope>
    <source>
        <strain evidence="9 10">CBS 121057</strain>
    </source>
</reference>
<evidence type="ECO:0000256" key="7">
    <source>
        <dbReference type="SAM" id="Phobius"/>
    </source>
</evidence>